<protein>
    <recommendedName>
        <fullName evidence="5">HTH tetR-type domain-containing protein</fullName>
    </recommendedName>
</protein>
<evidence type="ECO:0000259" key="5">
    <source>
        <dbReference type="PROSITE" id="PS50977"/>
    </source>
</evidence>
<dbReference type="GO" id="GO:0000976">
    <property type="term" value="F:transcription cis-regulatory region binding"/>
    <property type="evidence" value="ECO:0007669"/>
    <property type="project" value="TreeGrafter"/>
</dbReference>
<dbReference type="PANTHER" id="PTHR30055:SF234">
    <property type="entry name" value="HTH-TYPE TRANSCRIPTIONAL REGULATOR BETI"/>
    <property type="match status" value="1"/>
</dbReference>
<evidence type="ECO:0000256" key="2">
    <source>
        <dbReference type="ARBA" id="ARBA00023125"/>
    </source>
</evidence>
<keyword evidence="7" id="KW-1185">Reference proteome</keyword>
<dbReference type="Pfam" id="PF00440">
    <property type="entry name" value="TetR_N"/>
    <property type="match status" value="1"/>
</dbReference>
<evidence type="ECO:0000256" key="1">
    <source>
        <dbReference type="ARBA" id="ARBA00023015"/>
    </source>
</evidence>
<dbReference type="InterPro" id="IPR009057">
    <property type="entry name" value="Homeodomain-like_sf"/>
</dbReference>
<dbReference type="Proteomes" id="UP000176005">
    <property type="component" value="Unassembled WGS sequence"/>
</dbReference>
<dbReference type="InterPro" id="IPR050109">
    <property type="entry name" value="HTH-type_TetR-like_transc_reg"/>
</dbReference>
<dbReference type="Pfam" id="PF21935">
    <property type="entry name" value="TetR_C_45"/>
    <property type="match status" value="1"/>
</dbReference>
<dbReference type="AlphaFoldDB" id="A0A1E7KZ96"/>
<dbReference type="Gene3D" id="1.10.357.10">
    <property type="entry name" value="Tetracycline Repressor, domain 2"/>
    <property type="match status" value="1"/>
</dbReference>
<dbReference type="PANTHER" id="PTHR30055">
    <property type="entry name" value="HTH-TYPE TRANSCRIPTIONAL REGULATOR RUTR"/>
    <property type="match status" value="1"/>
</dbReference>
<dbReference type="InterPro" id="IPR036271">
    <property type="entry name" value="Tet_transcr_reg_TetR-rel_C_sf"/>
</dbReference>
<evidence type="ECO:0000313" key="7">
    <source>
        <dbReference type="Proteomes" id="UP000176005"/>
    </source>
</evidence>
<dbReference type="PRINTS" id="PR00455">
    <property type="entry name" value="HTHTETR"/>
</dbReference>
<dbReference type="InterPro" id="IPR001647">
    <property type="entry name" value="HTH_TetR"/>
</dbReference>
<feature type="domain" description="HTH tetR-type" evidence="5">
    <location>
        <begin position="14"/>
        <end position="74"/>
    </location>
</feature>
<evidence type="ECO:0000256" key="3">
    <source>
        <dbReference type="ARBA" id="ARBA00023163"/>
    </source>
</evidence>
<keyword evidence="1" id="KW-0805">Transcription regulation</keyword>
<comment type="caution">
    <text evidence="6">The sequence shown here is derived from an EMBL/GenBank/DDBJ whole genome shotgun (WGS) entry which is preliminary data.</text>
</comment>
<sequence>MTATKTKPLQRRAKVRRQEILNAAAQLFAVRGYKATTIEEICELSKSTQGALYYHFPSSPKFKLAKEVMMLQRDAVTLPDGPDGLHRLLAMNAYLARELQTNKILQAGVRLAIEQEEIGFTDVAPYMEWVGVFETQLKAAEAKGELRDGVDPHRAAMTIVGSFSGVQHLSKLCENRADLPERIQDLWNLMLRGIARPHVVLEMDPLTPTGDAAAG</sequence>
<evidence type="ECO:0000256" key="4">
    <source>
        <dbReference type="PROSITE-ProRule" id="PRU00335"/>
    </source>
</evidence>
<dbReference type="SUPFAM" id="SSF46689">
    <property type="entry name" value="Homeodomain-like"/>
    <property type="match status" value="1"/>
</dbReference>
<dbReference type="GO" id="GO:0003700">
    <property type="term" value="F:DNA-binding transcription factor activity"/>
    <property type="evidence" value="ECO:0007669"/>
    <property type="project" value="TreeGrafter"/>
</dbReference>
<organism evidence="6 7">
    <name type="scientific">Streptomyces nanshensis</name>
    <dbReference type="NCBI Taxonomy" id="518642"/>
    <lineage>
        <taxon>Bacteria</taxon>
        <taxon>Bacillati</taxon>
        <taxon>Actinomycetota</taxon>
        <taxon>Actinomycetes</taxon>
        <taxon>Kitasatosporales</taxon>
        <taxon>Streptomycetaceae</taxon>
        <taxon>Streptomyces</taxon>
    </lineage>
</organism>
<dbReference type="RefSeq" id="WP_070018724.1">
    <property type="nucleotide sequence ID" value="NZ_LJGW01000377.1"/>
</dbReference>
<feature type="DNA-binding region" description="H-T-H motif" evidence="4">
    <location>
        <begin position="37"/>
        <end position="56"/>
    </location>
</feature>
<dbReference type="InterPro" id="IPR054126">
    <property type="entry name" value="CprB_TetR_C"/>
</dbReference>
<proteinExistence type="predicted"/>
<name>A0A1E7KZ96_9ACTN</name>
<gene>
    <name evidence="6" type="ORF">AN218_22570</name>
</gene>
<accession>A0A1E7KZ96</accession>
<reference evidence="6 7" key="1">
    <citation type="journal article" date="2016" name="Front. Microbiol.">
        <title>Comparative Genomics Analysis of Streptomyces Species Reveals Their Adaptation to the Marine Environment and Their Diversity at the Genomic Level.</title>
        <authorList>
            <person name="Tian X."/>
            <person name="Zhang Z."/>
            <person name="Yang T."/>
            <person name="Chen M."/>
            <person name="Li J."/>
            <person name="Chen F."/>
            <person name="Yang J."/>
            <person name="Li W."/>
            <person name="Zhang B."/>
            <person name="Zhang Z."/>
            <person name="Wu J."/>
            <person name="Zhang C."/>
            <person name="Long L."/>
            <person name="Xiao J."/>
        </authorList>
    </citation>
    <scope>NUCLEOTIDE SEQUENCE [LARGE SCALE GENOMIC DNA]</scope>
    <source>
        <strain evidence="6 7">SCSIO 10429</strain>
    </source>
</reference>
<keyword evidence="2 4" id="KW-0238">DNA-binding</keyword>
<evidence type="ECO:0000313" key="6">
    <source>
        <dbReference type="EMBL" id="OEV09250.1"/>
    </source>
</evidence>
<dbReference type="PROSITE" id="PS50977">
    <property type="entry name" value="HTH_TETR_2"/>
    <property type="match status" value="1"/>
</dbReference>
<keyword evidence="3" id="KW-0804">Transcription</keyword>
<dbReference type="EMBL" id="LJGW01000377">
    <property type="protein sequence ID" value="OEV09250.1"/>
    <property type="molecule type" value="Genomic_DNA"/>
</dbReference>
<dbReference type="InterPro" id="IPR047923">
    <property type="entry name" value="ArpA-like"/>
</dbReference>
<dbReference type="NCBIfam" id="NF041196">
    <property type="entry name" value="ScbR_bind_reg"/>
    <property type="match status" value="1"/>
</dbReference>
<dbReference type="SUPFAM" id="SSF48498">
    <property type="entry name" value="Tetracyclin repressor-like, C-terminal domain"/>
    <property type="match status" value="1"/>
</dbReference>